<gene>
    <name evidence="3" type="ORF">FHP88_16225</name>
</gene>
<feature type="compositionally biased region" description="Polar residues" evidence="1">
    <location>
        <begin position="80"/>
        <end position="89"/>
    </location>
</feature>
<protein>
    <submittedName>
        <fullName evidence="3">ImmA/IrrE family metallo-endopeptidase</fullName>
    </submittedName>
</protein>
<organism evidence="3 4">
    <name type="scientific">Sedimenticola selenatireducens</name>
    <dbReference type="NCBI Taxonomy" id="191960"/>
    <lineage>
        <taxon>Bacteria</taxon>
        <taxon>Pseudomonadati</taxon>
        <taxon>Pseudomonadota</taxon>
        <taxon>Gammaproteobacteria</taxon>
        <taxon>Chromatiales</taxon>
        <taxon>Sedimenticolaceae</taxon>
        <taxon>Sedimenticola</taxon>
    </lineage>
</organism>
<comment type="caution">
    <text evidence="3">The sequence shown here is derived from an EMBL/GenBank/DDBJ whole genome shotgun (WGS) entry which is preliminary data.</text>
</comment>
<keyword evidence="4" id="KW-1185">Reference proteome</keyword>
<reference evidence="3 4" key="1">
    <citation type="submission" date="2019-07" db="EMBL/GenBank/DDBJ databases">
        <title>The pathways for chlorine oxyanion respiration interact through the shared metabolite chlorate.</title>
        <authorList>
            <person name="Barnum T.P."/>
            <person name="Cheng Y."/>
            <person name="Hill K.A."/>
            <person name="Lucas L.N."/>
            <person name="Carlson H.K."/>
            <person name="Coates J.D."/>
        </authorList>
    </citation>
    <scope>NUCLEOTIDE SEQUENCE [LARGE SCALE GENOMIC DNA]</scope>
    <source>
        <strain evidence="3 4">BK-1</strain>
    </source>
</reference>
<dbReference type="EMBL" id="VMNH01000024">
    <property type="protein sequence ID" value="TVO70434.1"/>
    <property type="molecule type" value="Genomic_DNA"/>
</dbReference>
<dbReference type="Gene3D" id="1.10.10.2910">
    <property type="match status" value="1"/>
</dbReference>
<evidence type="ECO:0000259" key="2">
    <source>
        <dbReference type="Pfam" id="PF06114"/>
    </source>
</evidence>
<evidence type="ECO:0000256" key="1">
    <source>
        <dbReference type="SAM" id="MobiDB-lite"/>
    </source>
</evidence>
<dbReference type="InterPro" id="IPR052345">
    <property type="entry name" value="Rad_response_metalloprotease"/>
</dbReference>
<dbReference type="PANTHER" id="PTHR43236:SF1">
    <property type="entry name" value="BLL7220 PROTEIN"/>
    <property type="match status" value="1"/>
</dbReference>
<proteinExistence type="predicted"/>
<evidence type="ECO:0000313" key="3">
    <source>
        <dbReference type="EMBL" id="TVO70434.1"/>
    </source>
</evidence>
<sequence length="406" mass="45852">MLGKLLMSTKYRDQIRMIRLLLGNPYAYLNDVGEFDAISNQSETGKALISSSRRKYQNQYAHINGTGGFDALPKTHKRQSAYSPPDSINISASRKSYGNQYAHLNDTGFFDHSPKAQTPRTYSRSPKITSVAARRRELGNPYAFLNDTGGFDTADLGESTLPRLPLAKLSSIAKLPGKNPVSRIEQLAHEIQVEIWNLRQQMWPDGVPTDPVDLLDPSITLGAIGFNYALSDSLGYFPDRGTGTKVAGYIDQSKKSVRISRHLPYETLRFTAAHELGHAILHNDIRMHRDRAIDGSVSRAGRREQIEVEADKFASVFLMPEKLLRIRFKQIFMCERFALNHETAFALDPSGLLKLNNKNITRRELARILAKAERYNTRHVIPLFMQFKVSMEAMAIRIEELDLIGM</sequence>
<feature type="domain" description="IrrE N-terminal-like" evidence="2">
    <location>
        <begin position="249"/>
        <end position="330"/>
    </location>
</feature>
<dbReference type="InterPro" id="IPR010359">
    <property type="entry name" value="IrrE_HExxH"/>
</dbReference>
<dbReference type="OrthoDB" id="9794834at2"/>
<dbReference type="PANTHER" id="PTHR43236">
    <property type="entry name" value="ANTITOXIN HIGA1"/>
    <property type="match status" value="1"/>
</dbReference>
<dbReference type="AlphaFoldDB" id="A0A557RZ62"/>
<dbReference type="Proteomes" id="UP000316649">
    <property type="component" value="Unassembled WGS sequence"/>
</dbReference>
<dbReference type="Pfam" id="PF06114">
    <property type="entry name" value="Peptidase_M78"/>
    <property type="match status" value="1"/>
</dbReference>
<name>A0A557RZ62_9GAMM</name>
<evidence type="ECO:0000313" key="4">
    <source>
        <dbReference type="Proteomes" id="UP000316649"/>
    </source>
</evidence>
<feature type="region of interest" description="Disordered" evidence="1">
    <location>
        <begin position="67"/>
        <end position="89"/>
    </location>
</feature>
<accession>A0A557RZ62</accession>